<evidence type="ECO:0000256" key="1">
    <source>
        <dbReference type="ARBA" id="ARBA00023125"/>
    </source>
</evidence>
<dbReference type="InterPro" id="IPR001647">
    <property type="entry name" value="HTH_TetR"/>
</dbReference>
<gene>
    <name evidence="4" type="ORF">I6N96_00970</name>
</gene>
<evidence type="ECO:0000313" key="5">
    <source>
        <dbReference type="Proteomes" id="UP000673375"/>
    </source>
</evidence>
<sequence length="199" mass="22857">MSVKTEKTRDHIVAVFLKLMNDSGFEKLTVASIAREAGINRGTFYLHFTDKYAVLEEVQEDIYQNFETIVTKYIGVSLIEKQLNESVSLEELFRGACLKLMNFLYERKEVAQIFLGENGDAHFIERLEKVYIRAVRGKIRKKLPITEDFELEFVFAGAIAIVKKWIREGAVEPPETIADLLAACMISSPIEIFERIEQE</sequence>
<dbReference type="PANTHER" id="PTHR43479:SF7">
    <property type="entry name" value="TETR-FAMILY TRANSCRIPTIONAL REGULATOR"/>
    <property type="match status" value="1"/>
</dbReference>
<dbReference type="PROSITE" id="PS50977">
    <property type="entry name" value="HTH_TETR_2"/>
    <property type="match status" value="1"/>
</dbReference>
<dbReference type="InterPro" id="IPR023772">
    <property type="entry name" value="DNA-bd_HTH_TetR-type_CS"/>
</dbReference>
<evidence type="ECO:0000256" key="2">
    <source>
        <dbReference type="PROSITE-ProRule" id="PRU00335"/>
    </source>
</evidence>
<name>A0ABS4CEM7_9ENTE</name>
<dbReference type="SUPFAM" id="SSF46689">
    <property type="entry name" value="Homeodomain-like"/>
    <property type="match status" value="1"/>
</dbReference>
<comment type="caution">
    <text evidence="4">The sequence shown here is derived from an EMBL/GenBank/DDBJ whole genome shotgun (WGS) entry which is preliminary data.</text>
</comment>
<reference evidence="4 5" key="1">
    <citation type="submission" date="2020-12" db="EMBL/GenBank/DDBJ databases">
        <title>Vagococcus allomyrinae sp. nov. and Enterococcus lavae sp. nov., isolated from the larvae of Allomyrina dichotoma.</title>
        <authorList>
            <person name="Lee S.D."/>
        </authorList>
    </citation>
    <scope>NUCLEOTIDE SEQUENCE [LARGE SCALE GENOMIC DNA]</scope>
    <source>
        <strain evidence="4 5">BWM-S5</strain>
    </source>
</reference>
<keyword evidence="1 2" id="KW-0238">DNA-binding</keyword>
<proteinExistence type="predicted"/>
<accession>A0ABS4CEM7</accession>
<dbReference type="InterPro" id="IPR009057">
    <property type="entry name" value="Homeodomain-like_sf"/>
</dbReference>
<dbReference type="PROSITE" id="PS01081">
    <property type="entry name" value="HTH_TETR_1"/>
    <property type="match status" value="1"/>
</dbReference>
<dbReference type="InterPro" id="IPR050624">
    <property type="entry name" value="HTH-type_Tx_Regulator"/>
</dbReference>
<dbReference type="Pfam" id="PF00440">
    <property type="entry name" value="TetR_N"/>
    <property type="match status" value="1"/>
</dbReference>
<evidence type="ECO:0000313" key="4">
    <source>
        <dbReference type="EMBL" id="MBP1044833.1"/>
    </source>
</evidence>
<dbReference type="PANTHER" id="PTHR43479">
    <property type="entry name" value="ACREF/ENVCD OPERON REPRESSOR-RELATED"/>
    <property type="match status" value="1"/>
</dbReference>
<keyword evidence="5" id="KW-1185">Reference proteome</keyword>
<evidence type="ECO:0000259" key="3">
    <source>
        <dbReference type="PROSITE" id="PS50977"/>
    </source>
</evidence>
<feature type="domain" description="HTH tetR-type" evidence="3">
    <location>
        <begin position="6"/>
        <end position="66"/>
    </location>
</feature>
<dbReference type="EMBL" id="JAEDXU010000001">
    <property type="protein sequence ID" value="MBP1044833.1"/>
    <property type="molecule type" value="Genomic_DNA"/>
</dbReference>
<dbReference type="RefSeq" id="WP_209555630.1">
    <property type="nucleotide sequence ID" value="NZ_JAEDXU010000001.1"/>
</dbReference>
<protein>
    <submittedName>
        <fullName evidence="4">TetR/AcrR family transcriptional regulator</fullName>
    </submittedName>
</protein>
<dbReference type="Gene3D" id="1.10.357.10">
    <property type="entry name" value="Tetracycline Repressor, domain 2"/>
    <property type="match status" value="1"/>
</dbReference>
<dbReference type="InterPro" id="IPR039532">
    <property type="entry name" value="TetR_C_Firmicutes"/>
</dbReference>
<dbReference type="Pfam" id="PF14278">
    <property type="entry name" value="TetR_C_8"/>
    <property type="match status" value="1"/>
</dbReference>
<feature type="DNA-binding region" description="H-T-H motif" evidence="2">
    <location>
        <begin position="29"/>
        <end position="48"/>
    </location>
</feature>
<dbReference type="Proteomes" id="UP000673375">
    <property type="component" value="Unassembled WGS sequence"/>
</dbReference>
<dbReference type="PRINTS" id="PR00455">
    <property type="entry name" value="HTHTETR"/>
</dbReference>
<organism evidence="4 5">
    <name type="scientific">Enterococcus larvae</name>
    <dbReference type="NCBI Taxonomy" id="2794352"/>
    <lineage>
        <taxon>Bacteria</taxon>
        <taxon>Bacillati</taxon>
        <taxon>Bacillota</taxon>
        <taxon>Bacilli</taxon>
        <taxon>Lactobacillales</taxon>
        <taxon>Enterococcaceae</taxon>
        <taxon>Enterococcus</taxon>
    </lineage>
</organism>